<feature type="transmembrane region" description="Helical" evidence="8">
    <location>
        <begin position="49"/>
        <end position="71"/>
    </location>
</feature>
<dbReference type="CDD" id="cd13962">
    <property type="entry name" value="PT_UbiA_UBIAD1"/>
    <property type="match status" value="1"/>
</dbReference>
<dbReference type="GO" id="GO:0009234">
    <property type="term" value="P:menaquinone biosynthetic process"/>
    <property type="evidence" value="ECO:0007669"/>
    <property type="project" value="UniProtKB-UniPathway"/>
</dbReference>
<proteinExistence type="predicted"/>
<dbReference type="InterPro" id="IPR026046">
    <property type="entry name" value="UBIAD1"/>
</dbReference>
<protein>
    <submittedName>
        <fullName evidence="9">1,4-dihydroxy-2-naphthoate octaprenyltransferase</fullName>
        <ecNumber evidence="9">2.5.1.74</ecNumber>
    </submittedName>
</protein>
<dbReference type="GO" id="GO:0046428">
    <property type="term" value="F:1,4-dihydroxy-2-naphthoate polyprenyltransferase activity"/>
    <property type="evidence" value="ECO:0007669"/>
    <property type="project" value="UniProtKB-EC"/>
</dbReference>
<feature type="transmembrane region" description="Helical" evidence="8">
    <location>
        <begin position="186"/>
        <end position="206"/>
    </location>
</feature>
<dbReference type="GO" id="GO:0016020">
    <property type="term" value="C:membrane"/>
    <property type="evidence" value="ECO:0007669"/>
    <property type="project" value="UniProtKB-SubCell"/>
</dbReference>
<feature type="transmembrane region" description="Helical" evidence="8">
    <location>
        <begin position="26"/>
        <end position="43"/>
    </location>
</feature>
<evidence type="ECO:0000256" key="1">
    <source>
        <dbReference type="ARBA" id="ARBA00004141"/>
    </source>
</evidence>
<keyword evidence="3" id="KW-0474">Menaquinone biosynthesis</keyword>
<dbReference type="InterPro" id="IPR000537">
    <property type="entry name" value="UbiA_prenyltransferase"/>
</dbReference>
<organism evidence="9">
    <name type="scientific">mine drainage metagenome</name>
    <dbReference type="NCBI Taxonomy" id="410659"/>
    <lineage>
        <taxon>unclassified sequences</taxon>
        <taxon>metagenomes</taxon>
        <taxon>ecological metagenomes</taxon>
    </lineage>
</organism>
<evidence type="ECO:0000256" key="2">
    <source>
        <dbReference type="ARBA" id="ARBA00004863"/>
    </source>
</evidence>
<dbReference type="PANTHER" id="PTHR13929:SF0">
    <property type="entry name" value="UBIA PRENYLTRANSFERASE DOMAIN-CONTAINING PROTEIN 1"/>
    <property type="match status" value="1"/>
</dbReference>
<evidence type="ECO:0000256" key="8">
    <source>
        <dbReference type="SAM" id="Phobius"/>
    </source>
</evidence>
<comment type="subcellular location">
    <subcellularLocation>
        <location evidence="1">Membrane</location>
        <topology evidence="1">Multi-pass membrane protein</topology>
    </subcellularLocation>
</comment>
<feature type="transmembrane region" description="Helical" evidence="8">
    <location>
        <begin position="112"/>
        <end position="129"/>
    </location>
</feature>
<dbReference type="EMBL" id="MLJW01000020">
    <property type="protein sequence ID" value="OIR11550.1"/>
    <property type="molecule type" value="Genomic_DNA"/>
</dbReference>
<evidence type="ECO:0000256" key="6">
    <source>
        <dbReference type="ARBA" id="ARBA00022989"/>
    </source>
</evidence>
<dbReference type="InterPro" id="IPR044878">
    <property type="entry name" value="UbiA_sf"/>
</dbReference>
<dbReference type="GO" id="GO:0042371">
    <property type="term" value="P:vitamin K biosynthetic process"/>
    <property type="evidence" value="ECO:0007669"/>
    <property type="project" value="TreeGrafter"/>
</dbReference>
<keyword evidence="7 8" id="KW-0472">Membrane</keyword>
<dbReference type="PIRSF" id="PIRSF005355">
    <property type="entry name" value="UBIAD1"/>
    <property type="match status" value="1"/>
</dbReference>
<dbReference type="Pfam" id="PF01040">
    <property type="entry name" value="UbiA"/>
    <property type="match status" value="1"/>
</dbReference>
<dbReference type="EC" id="2.5.1.74" evidence="9"/>
<comment type="caution">
    <text evidence="9">The sequence shown here is derived from an EMBL/GenBank/DDBJ whole genome shotgun (WGS) entry which is preliminary data.</text>
</comment>
<evidence type="ECO:0000256" key="7">
    <source>
        <dbReference type="ARBA" id="ARBA00023136"/>
    </source>
</evidence>
<feature type="transmembrane region" description="Helical" evidence="8">
    <location>
        <begin position="290"/>
        <end position="311"/>
    </location>
</feature>
<keyword evidence="6 8" id="KW-1133">Transmembrane helix</keyword>
<dbReference type="Gene3D" id="1.10.357.140">
    <property type="entry name" value="UbiA prenyltransferase"/>
    <property type="match status" value="1"/>
</dbReference>
<dbReference type="UniPathway" id="UPA00079"/>
<evidence type="ECO:0000256" key="4">
    <source>
        <dbReference type="ARBA" id="ARBA00022679"/>
    </source>
</evidence>
<feature type="transmembrane region" description="Helical" evidence="8">
    <location>
        <begin position="234"/>
        <end position="253"/>
    </location>
</feature>
<keyword evidence="4 9" id="KW-0808">Transferase</keyword>
<accession>A0A1J5THP4</accession>
<evidence type="ECO:0000256" key="5">
    <source>
        <dbReference type="ARBA" id="ARBA00022692"/>
    </source>
</evidence>
<name>A0A1J5THP4_9ZZZZ</name>
<gene>
    <name evidence="9" type="primary">menA_3</name>
    <name evidence="9" type="ORF">GALL_70450</name>
</gene>
<comment type="pathway">
    <text evidence="2">Quinol/quinone metabolism; menaquinone biosynthesis.</text>
</comment>
<feature type="transmembrane region" description="Helical" evidence="8">
    <location>
        <begin position="135"/>
        <end position="154"/>
    </location>
</feature>
<evidence type="ECO:0000313" key="9">
    <source>
        <dbReference type="EMBL" id="OIR11550.1"/>
    </source>
</evidence>
<dbReference type="PANTHER" id="PTHR13929">
    <property type="entry name" value="1,4-DIHYDROXY-2-NAPHTHOATE OCTAPRENYLTRANSFERASE"/>
    <property type="match status" value="1"/>
</dbReference>
<reference evidence="9" key="1">
    <citation type="submission" date="2016-10" db="EMBL/GenBank/DDBJ databases">
        <title>Sequence of Gallionella enrichment culture.</title>
        <authorList>
            <person name="Poehlein A."/>
            <person name="Muehling M."/>
            <person name="Daniel R."/>
        </authorList>
    </citation>
    <scope>NUCLEOTIDE SEQUENCE</scope>
</reference>
<sequence length="313" mass="33264">MTQPLEPTLAAFQNPLARYFAATRPAFLGASLMASLIGLAVAWHDGVAFDTPLALVTLLFALLAHAGVNVLNDYYDALNGTDAQNTGRIFPFTGGSRFIQNGVLTPAQTRNLGFALMACVAAAGLWLMARSAPQLMYVGLAGLFIGWAYSAPPFRLNSRGLGELCVAAGFLAITVGTDFVQRKGFAAAPFAAGLSYALLVTNLLYINQFPDRTADTAAGKLHWVARLEVRHARWGYALIVALAYAWLLAGVALGWLPRWALLAGLALPLSGKAARLLLRHAAQPQRLGDAIKLTIGAMLVHGALLSLALLLSR</sequence>
<evidence type="ECO:0000256" key="3">
    <source>
        <dbReference type="ARBA" id="ARBA00022428"/>
    </source>
</evidence>
<keyword evidence="5 8" id="KW-0812">Transmembrane</keyword>
<feature type="transmembrane region" description="Helical" evidence="8">
    <location>
        <begin position="161"/>
        <end position="180"/>
    </location>
</feature>
<dbReference type="AlphaFoldDB" id="A0A1J5THP4"/>